<dbReference type="GO" id="GO:0030424">
    <property type="term" value="C:axon"/>
    <property type="evidence" value="ECO:0007669"/>
    <property type="project" value="TreeGrafter"/>
</dbReference>
<dbReference type="STRING" id="6186.A0A183KS80"/>
<dbReference type="InterPro" id="IPR045852">
    <property type="entry name" value="UNC80_central"/>
</dbReference>
<dbReference type="PANTHER" id="PTHR31781">
    <property type="entry name" value="UNC80"/>
    <property type="match status" value="1"/>
</dbReference>
<reference evidence="5" key="1">
    <citation type="submission" date="2016-06" db="UniProtKB">
        <authorList>
            <consortium name="WormBaseParasite"/>
        </authorList>
    </citation>
    <scope>IDENTIFICATION</scope>
</reference>
<feature type="region of interest" description="Disordered" evidence="1">
    <location>
        <begin position="257"/>
        <end position="310"/>
    </location>
</feature>
<gene>
    <name evidence="3" type="ORF">SCUD_LOCUS17917</name>
</gene>
<name>A0A183KS80_9TREM</name>
<accession>A0A183KS80</accession>
<keyword evidence="4" id="KW-1185">Reference proteome</keyword>
<dbReference type="Proteomes" id="UP000279833">
    <property type="component" value="Unassembled WGS sequence"/>
</dbReference>
<feature type="domain" description="Protein UNC80 central region" evidence="2">
    <location>
        <begin position="222"/>
        <end position="293"/>
    </location>
</feature>
<evidence type="ECO:0000256" key="1">
    <source>
        <dbReference type="SAM" id="MobiDB-lite"/>
    </source>
</evidence>
<dbReference type="Pfam" id="PF19424">
    <property type="entry name" value="UNC80"/>
    <property type="match status" value="2"/>
</dbReference>
<protein>
    <submittedName>
        <fullName evidence="5">Hiv-1 vpr-binding protein</fullName>
    </submittedName>
</protein>
<dbReference type="PANTHER" id="PTHR31781:SF1">
    <property type="entry name" value="PROTEIN UNC-80 HOMOLOG"/>
    <property type="match status" value="1"/>
</dbReference>
<feature type="compositionally biased region" description="Basic and acidic residues" evidence="1">
    <location>
        <begin position="285"/>
        <end position="299"/>
    </location>
</feature>
<feature type="domain" description="Protein UNC80 central region" evidence="2">
    <location>
        <begin position="4"/>
        <end position="189"/>
    </location>
</feature>
<reference evidence="3 4" key="2">
    <citation type="submission" date="2018-11" db="EMBL/GenBank/DDBJ databases">
        <authorList>
            <consortium name="Pathogen Informatics"/>
        </authorList>
    </citation>
    <scope>NUCLEOTIDE SEQUENCE [LARGE SCALE GENOMIC DNA]</scope>
    <source>
        <strain evidence="3">Dakar</strain>
        <strain evidence="4">Dakar, Senegal</strain>
    </source>
</reference>
<dbReference type="GO" id="GO:0034703">
    <property type="term" value="C:cation channel complex"/>
    <property type="evidence" value="ECO:0007669"/>
    <property type="project" value="TreeGrafter"/>
</dbReference>
<dbReference type="GO" id="GO:0055080">
    <property type="term" value="P:monoatomic cation homeostasis"/>
    <property type="evidence" value="ECO:0007669"/>
    <property type="project" value="TreeGrafter"/>
</dbReference>
<evidence type="ECO:0000313" key="5">
    <source>
        <dbReference type="WBParaSite" id="SCUD_0001792001-mRNA-1"/>
    </source>
</evidence>
<evidence type="ECO:0000313" key="4">
    <source>
        <dbReference type="Proteomes" id="UP000279833"/>
    </source>
</evidence>
<evidence type="ECO:0000313" key="3">
    <source>
        <dbReference type="EMBL" id="VDP64507.1"/>
    </source>
</evidence>
<organism evidence="5">
    <name type="scientific">Schistosoma curassoni</name>
    <dbReference type="NCBI Taxonomy" id="6186"/>
    <lineage>
        <taxon>Eukaryota</taxon>
        <taxon>Metazoa</taxon>
        <taxon>Spiralia</taxon>
        <taxon>Lophotrochozoa</taxon>
        <taxon>Platyhelminthes</taxon>
        <taxon>Trematoda</taxon>
        <taxon>Digenea</taxon>
        <taxon>Strigeidida</taxon>
        <taxon>Schistosomatoidea</taxon>
        <taxon>Schistosomatidae</taxon>
        <taxon>Schistosoma</taxon>
    </lineage>
</organism>
<evidence type="ECO:0000259" key="2">
    <source>
        <dbReference type="Pfam" id="PF19424"/>
    </source>
</evidence>
<feature type="compositionally biased region" description="Polar residues" evidence="1">
    <location>
        <begin position="270"/>
        <end position="281"/>
    </location>
</feature>
<dbReference type="EMBL" id="UZAK01040380">
    <property type="protein sequence ID" value="VDP64507.1"/>
    <property type="molecule type" value="Genomic_DNA"/>
</dbReference>
<sequence>MIIEHRWINLSALKEGLFDFAFLLDCCEPGLIPEPQLIAALFDLDAPVLARACLLLECAFLVHRCNRGEWAGWMKFNLPSSFRSSAGFISSNTTNSNNNLSQANENNNNNIHPVDISEIKRVAGYLFYAWGEALGHRLQYFTSIMSSSNSSIITNLDSTGDKVYGSDKSKDVNCRSNVEMEQNFLDDETDLGSYPIKKILPYVMGKAVKYYYEIHCTSIQYTSVNPTGESCPYALLTVGVQLLFEITTYLRETHQRLPQDNPNYDGKCGQSAQHSSRNSVIKRSLTREASGDKKTDTFKHTYSSGSSGASFKGAKRRLSILMPIFGSAGNNSPEDGIANEIEKHSSSTVKPVITTSKFTLTTVTSM</sequence>
<dbReference type="GO" id="GO:0005261">
    <property type="term" value="F:monoatomic cation channel activity"/>
    <property type="evidence" value="ECO:0007669"/>
    <property type="project" value="TreeGrafter"/>
</dbReference>
<dbReference type="WBParaSite" id="SCUD_0001792001-mRNA-1">
    <property type="protein sequence ID" value="SCUD_0001792001-mRNA-1"/>
    <property type="gene ID" value="SCUD_0001792001"/>
</dbReference>
<dbReference type="AlphaFoldDB" id="A0A183KS80"/>
<proteinExistence type="predicted"/>